<accession>A0ACC2RS33</accession>
<evidence type="ECO:0000313" key="1">
    <source>
        <dbReference type="EMBL" id="KAJ9052895.1"/>
    </source>
</evidence>
<dbReference type="Proteomes" id="UP001165960">
    <property type="component" value="Unassembled WGS sequence"/>
</dbReference>
<protein>
    <submittedName>
        <fullName evidence="1">Uncharacterized protein</fullName>
    </submittedName>
</protein>
<gene>
    <name evidence="1" type="ORF">DSO57_1029515</name>
</gene>
<dbReference type="EMBL" id="QTSX02006585">
    <property type="protein sequence ID" value="KAJ9052895.1"/>
    <property type="molecule type" value="Genomic_DNA"/>
</dbReference>
<comment type="caution">
    <text evidence="1">The sequence shown here is derived from an EMBL/GenBank/DDBJ whole genome shotgun (WGS) entry which is preliminary data.</text>
</comment>
<keyword evidence="2" id="KW-1185">Reference proteome</keyword>
<name>A0ACC2RS33_9FUNG</name>
<organism evidence="1 2">
    <name type="scientific">Entomophthora muscae</name>
    <dbReference type="NCBI Taxonomy" id="34485"/>
    <lineage>
        <taxon>Eukaryota</taxon>
        <taxon>Fungi</taxon>
        <taxon>Fungi incertae sedis</taxon>
        <taxon>Zoopagomycota</taxon>
        <taxon>Entomophthoromycotina</taxon>
        <taxon>Entomophthoromycetes</taxon>
        <taxon>Entomophthorales</taxon>
        <taxon>Entomophthoraceae</taxon>
        <taxon>Entomophthora</taxon>
    </lineage>
</organism>
<proteinExistence type="predicted"/>
<evidence type="ECO:0000313" key="2">
    <source>
        <dbReference type="Proteomes" id="UP001165960"/>
    </source>
</evidence>
<sequence length="141" mass="16101">MSQYTELVFSAVCYLLELKSSVDPENFEELQEILSLSEWGVSPEIKSLIGDPTLIQKYEEISNIATTEASIPTTLQQIVQCVDLLDELKEALDDMDLFKEVVRALQFDNLSKTHSEVTQDLRCRFSLFPRKPALKCSPCFY</sequence>
<reference evidence="1" key="1">
    <citation type="submission" date="2022-04" db="EMBL/GenBank/DDBJ databases">
        <title>Genome of the entomopathogenic fungus Entomophthora muscae.</title>
        <authorList>
            <person name="Elya C."/>
            <person name="Lovett B.R."/>
            <person name="Lee E."/>
            <person name="Macias A.M."/>
            <person name="Hajek A.E."/>
            <person name="De Bivort B.L."/>
            <person name="Kasson M.T."/>
            <person name="De Fine Licht H.H."/>
            <person name="Stajich J.E."/>
        </authorList>
    </citation>
    <scope>NUCLEOTIDE SEQUENCE</scope>
    <source>
        <strain evidence="1">Berkeley</strain>
    </source>
</reference>